<feature type="transmembrane region" description="Helical" evidence="1">
    <location>
        <begin position="137"/>
        <end position="155"/>
    </location>
</feature>
<name>A0A915JW63_ROMCU</name>
<evidence type="ECO:0000256" key="1">
    <source>
        <dbReference type="SAM" id="Phobius"/>
    </source>
</evidence>
<keyword evidence="1" id="KW-0812">Transmembrane</keyword>
<feature type="transmembrane region" description="Helical" evidence="1">
    <location>
        <begin position="20"/>
        <end position="45"/>
    </location>
</feature>
<sequence>MDDYYLNVSCHLNRSNEQYIVGGMYVFISTLFLFPYSLCMFLILTNKQMMSKPFYIILLHMGTADMIQLVFNGVMGGVFTITCLSAQPMVNKVVGGTMNFCWVTYCLMAHLLAVNRFVSICYPHKLWHIFSKKNTKIMIYFVWGQGFLWFLVYLTPDVNVLYNVNEYRWEYDGTALSRIVWKFELAIDSFHALGMVFWYACIFLKIKKKLSQIETSSIANRERKKEMIILYQAMLLCSLVILTCVGFFGIPAMTGFFGIPAMTDNRWANLSGTLIWIHCAGLNSLIYVTFNSELRLEMIQLLKVRKAPRTPL</sequence>
<feature type="transmembrane region" description="Helical" evidence="1">
    <location>
        <begin position="93"/>
        <end position="117"/>
    </location>
</feature>
<reference evidence="3" key="1">
    <citation type="submission" date="2022-11" db="UniProtKB">
        <authorList>
            <consortium name="WormBaseParasite"/>
        </authorList>
    </citation>
    <scope>IDENTIFICATION</scope>
</reference>
<dbReference type="WBParaSite" id="nRc.2.0.1.t30269-RA">
    <property type="protein sequence ID" value="nRc.2.0.1.t30269-RA"/>
    <property type="gene ID" value="nRc.2.0.1.g30269"/>
</dbReference>
<keyword evidence="1" id="KW-0472">Membrane</keyword>
<dbReference type="PANTHER" id="PTHR22718:SF11">
    <property type="entry name" value="7TM GPCR SERPENTINE RECEPTOR CLASS X (SRX) DOMAIN-CONTAINING PROTEIN"/>
    <property type="match status" value="1"/>
</dbReference>
<evidence type="ECO:0000313" key="2">
    <source>
        <dbReference type="Proteomes" id="UP000887565"/>
    </source>
</evidence>
<keyword evidence="1" id="KW-1133">Transmembrane helix</keyword>
<dbReference type="PANTHER" id="PTHR22718">
    <property type="entry name" value="SERPENTINE RECEPTOR, CLASS X"/>
    <property type="match status" value="1"/>
</dbReference>
<dbReference type="InterPro" id="IPR019425">
    <property type="entry name" value="7TM_GPCR_serpentine_rcpt_Srt"/>
</dbReference>
<feature type="transmembrane region" description="Helical" evidence="1">
    <location>
        <begin position="270"/>
        <end position="290"/>
    </location>
</feature>
<feature type="transmembrane region" description="Helical" evidence="1">
    <location>
        <begin position="185"/>
        <end position="206"/>
    </location>
</feature>
<organism evidence="2 3">
    <name type="scientific">Romanomermis culicivorax</name>
    <name type="common">Nematode worm</name>
    <dbReference type="NCBI Taxonomy" id="13658"/>
    <lineage>
        <taxon>Eukaryota</taxon>
        <taxon>Metazoa</taxon>
        <taxon>Ecdysozoa</taxon>
        <taxon>Nematoda</taxon>
        <taxon>Enoplea</taxon>
        <taxon>Dorylaimia</taxon>
        <taxon>Mermithida</taxon>
        <taxon>Mermithoidea</taxon>
        <taxon>Mermithidae</taxon>
        <taxon>Romanomermis</taxon>
    </lineage>
</organism>
<protein>
    <submittedName>
        <fullName evidence="3">G-protein coupled receptors family 1 profile domain-containing protein</fullName>
    </submittedName>
</protein>
<dbReference type="Gene3D" id="1.20.1070.10">
    <property type="entry name" value="Rhodopsin 7-helix transmembrane proteins"/>
    <property type="match status" value="1"/>
</dbReference>
<dbReference type="OMA" id="PRIMYIS"/>
<feature type="transmembrane region" description="Helical" evidence="1">
    <location>
        <begin position="227"/>
        <end position="250"/>
    </location>
</feature>
<keyword evidence="2" id="KW-1185">Reference proteome</keyword>
<dbReference type="SUPFAM" id="SSF81321">
    <property type="entry name" value="Family A G protein-coupled receptor-like"/>
    <property type="match status" value="1"/>
</dbReference>
<dbReference type="CDD" id="cd00637">
    <property type="entry name" value="7tm_classA_rhodopsin-like"/>
    <property type="match status" value="1"/>
</dbReference>
<proteinExistence type="predicted"/>
<dbReference type="Pfam" id="PF10321">
    <property type="entry name" value="7TM_GPCR_Srt"/>
    <property type="match status" value="1"/>
</dbReference>
<evidence type="ECO:0000313" key="3">
    <source>
        <dbReference type="WBParaSite" id="nRc.2.0.1.t30269-RA"/>
    </source>
</evidence>
<dbReference type="Proteomes" id="UP000887565">
    <property type="component" value="Unplaced"/>
</dbReference>
<dbReference type="AlphaFoldDB" id="A0A915JW63"/>
<accession>A0A915JW63</accession>